<feature type="transmembrane region" description="Helical" evidence="1">
    <location>
        <begin position="269"/>
        <end position="294"/>
    </location>
</feature>
<keyword evidence="1" id="KW-0472">Membrane</keyword>
<sequence length="351" mass="39647">MKNPIYYEYKRASVLGAYLVLILASVGATLHYLSSVDEQVLYNKNKLDAASQQFDSQMAPLLAFAQSMRRAALLKLALEPAPEAEYLTLLSLESGQTSVQTATAEQPEWLMLQKLQPYFELLSDAQAVVIASYYVSAQGVAYNGSEKWSDYRAESLILWHKQRAKTVQFETDLVFEPRFSAQHAAVVVPLNYQGKLLGSFVYVLDTEAMLAPIFSHFPLLDFMLLDQSGAVITGSQAQPPQSVAQHLLHIQRLNTVPWSLAVIERKTNVFAAGLATFFLHWFSYALLLTILLLAMRYRFKTRTLSPVSRLLIHVERLAEGQSRGVRHIPHGWTEIFDQIYHLHDKPKDSSE</sequence>
<protein>
    <submittedName>
        <fullName evidence="2">Uncharacterized protein</fullName>
    </submittedName>
</protein>
<evidence type="ECO:0000256" key="1">
    <source>
        <dbReference type="SAM" id="Phobius"/>
    </source>
</evidence>
<keyword evidence="1" id="KW-0812">Transmembrane</keyword>
<keyword evidence="1" id="KW-1133">Transmembrane helix</keyword>
<evidence type="ECO:0000313" key="2">
    <source>
        <dbReference type="EMBL" id="VHO04796.1"/>
    </source>
</evidence>
<dbReference type="AlphaFoldDB" id="A0A486XSN3"/>
<accession>A0A486XSN3</accession>
<proteinExistence type="predicted"/>
<gene>
    <name evidence="2" type="ORF">BAL341_2064</name>
</gene>
<feature type="transmembrane region" description="Helical" evidence="1">
    <location>
        <begin position="12"/>
        <end position="33"/>
    </location>
</feature>
<reference evidence="2" key="1">
    <citation type="submission" date="2019-04" db="EMBL/GenBank/DDBJ databases">
        <authorList>
            <person name="Brambilla D."/>
        </authorList>
    </citation>
    <scope>NUCLEOTIDE SEQUENCE</scope>
    <source>
        <strain evidence="2">BAL1</strain>
    </source>
</reference>
<organism evidence="2">
    <name type="scientific">Rheinheimera sp. BAL341</name>
    <dbReference type="NCBI Taxonomy" id="1708203"/>
    <lineage>
        <taxon>Bacteria</taxon>
        <taxon>Pseudomonadati</taxon>
        <taxon>Pseudomonadota</taxon>
        <taxon>Gammaproteobacteria</taxon>
        <taxon>Chromatiales</taxon>
        <taxon>Chromatiaceae</taxon>
        <taxon>Rheinheimera</taxon>
    </lineage>
</organism>
<dbReference type="EMBL" id="CAAJGR010000113">
    <property type="protein sequence ID" value="VHO04796.1"/>
    <property type="molecule type" value="Genomic_DNA"/>
</dbReference>
<name>A0A486XSN3_9GAMM</name>